<reference evidence="2 3" key="1">
    <citation type="journal article" date="2015" name="Environ. Microbiol.">
        <title>Metagenome sequence of Elaphomyces granulatus from sporocarp tissue reveals Ascomycota ectomycorrhizal fingerprints of genome expansion and a Proteobacteria-rich microbiome.</title>
        <authorList>
            <person name="Quandt C.A."/>
            <person name="Kohler A."/>
            <person name="Hesse C.N."/>
            <person name="Sharpton T.J."/>
            <person name="Martin F."/>
            <person name="Spatafora J.W."/>
        </authorList>
    </citation>
    <scope>NUCLEOTIDE SEQUENCE [LARGE SCALE GENOMIC DNA]</scope>
    <source>
        <strain evidence="2 3">OSC145934</strain>
    </source>
</reference>
<keyword evidence="3" id="KW-1185">Reference proteome</keyword>
<organism evidence="2 3">
    <name type="scientific">Elaphomyces granulatus</name>
    <dbReference type="NCBI Taxonomy" id="519963"/>
    <lineage>
        <taxon>Eukaryota</taxon>
        <taxon>Fungi</taxon>
        <taxon>Dikarya</taxon>
        <taxon>Ascomycota</taxon>
        <taxon>Pezizomycotina</taxon>
        <taxon>Eurotiomycetes</taxon>
        <taxon>Eurotiomycetidae</taxon>
        <taxon>Eurotiales</taxon>
        <taxon>Elaphomycetaceae</taxon>
        <taxon>Elaphomyces</taxon>
    </lineage>
</organism>
<comment type="caution">
    <text evidence="2">The sequence shown here is derived from an EMBL/GenBank/DDBJ whole genome shotgun (WGS) entry which is preliminary data.</text>
</comment>
<gene>
    <name evidence="2" type="ORF">Egran_04901</name>
</gene>
<dbReference type="EMBL" id="NPHW01004923">
    <property type="protein sequence ID" value="OXV07332.1"/>
    <property type="molecule type" value="Genomic_DNA"/>
</dbReference>
<sequence length="382" mass="41843">MSREQNEGFSFSALQTTDPPTMSPCSIGCYFRTERQAGASLFLTEPRFRILGRLAGEYVVGMFGGRAEYLRRGRRMQAAGMDDATDPTVADFFHDNIPGSFMGSRAWCSDQLCQVPLYLLTAFLREKSPGAMAETRAFIIHPANSSMFSPDALLSSLISEQCHRNPLLSRDDAINILDTVQLLPVFDFPGAVQAIGAVSSALHSLRQRQYRKDIEESEMITATSESVILIIVEGLDVLTEGVIRTSNPLRGSALLTSALRTLTHLVRTYASFLSVMLVNTSGLGGTSYASNNDQPASTDQERPSPSITQTGNRDRDGGLNSIFPHPGTMSSLLPTLLSRTVDQGIDTHLLLSLVEGRRIVEVIKDRTGDSMGRWCVWDNNAN</sequence>
<feature type="compositionally biased region" description="Polar residues" evidence="1">
    <location>
        <begin position="288"/>
        <end position="311"/>
    </location>
</feature>
<evidence type="ECO:0000313" key="2">
    <source>
        <dbReference type="EMBL" id="OXV07332.1"/>
    </source>
</evidence>
<evidence type="ECO:0000313" key="3">
    <source>
        <dbReference type="Proteomes" id="UP000243515"/>
    </source>
</evidence>
<accession>A0A232LT74</accession>
<protein>
    <recommendedName>
        <fullName evidence="4">DNA recombination and repair protein Rad51-like C-terminal domain-containing protein</fullName>
    </recommendedName>
</protein>
<evidence type="ECO:0000256" key="1">
    <source>
        <dbReference type="SAM" id="MobiDB-lite"/>
    </source>
</evidence>
<dbReference type="OrthoDB" id="4344093at2759"/>
<name>A0A232LT74_9EURO</name>
<dbReference type="Proteomes" id="UP000243515">
    <property type="component" value="Unassembled WGS sequence"/>
</dbReference>
<dbReference type="AlphaFoldDB" id="A0A232LT74"/>
<feature type="region of interest" description="Disordered" evidence="1">
    <location>
        <begin position="288"/>
        <end position="320"/>
    </location>
</feature>
<proteinExistence type="predicted"/>
<evidence type="ECO:0008006" key="4">
    <source>
        <dbReference type="Google" id="ProtNLM"/>
    </source>
</evidence>